<keyword evidence="10 11" id="KW-0119">Carbohydrate metabolism</keyword>
<dbReference type="InterPro" id="IPR000056">
    <property type="entry name" value="Ribul_P_3_epim-like"/>
</dbReference>
<evidence type="ECO:0000313" key="15">
    <source>
        <dbReference type="EMBL" id="PJG53094.1"/>
    </source>
</evidence>
<dbReference type="PANTHER" id="PTHR11749">
    <property type="entry name" value="RIBULOSE-5-PHOSPHATE-3-EPIMERASE"/>
    <property type="match status" value="1"/>
</dbReference>
<feature type="binding site" evidence="14">
    <location>
        <position position="177"/>
    </location>
    <ligand>
        <name>substrate</name>
    </ligand>
</feature>
<evidence type="ECO:0000256" key="2">
    <source>
        <dbReference type="ARBA" id="ARBA00001936"/>
    </source>
</evidence>
<proteinExistence type="inferred from homology"/>
<feature type="binding site" evidence="10 13">
    <location>
        <position position="35"/>
    </location>
    <ligand>
        <name>a divalent metal cation</name>
        <dbReference type="ChEBI" id="CHEBI:60240"/>
    </ligand>
</feature>
<dbReference type="Proteomes" id="UP000231194">
    <property type="component" value="Unassembled WGS sequence"/>
</dbReference>
<evidence type="ECO:0000256" key="1">
    <source>
        <dbReference type="ARBA" id="ARBA00001782"/>
    </source>
</evidence>
<dbReference type="EMBL" id="PGVG01000019">
    <property type="protein sequence ID" value="PJG53094.1"/>
    <property type="molecule type" value="Genomic_DNA"/>
</dbReference>
<keyword evidence="13" id="KW-0464">Manganese</keyword>
<evidence type="ECO:0000256" key="10">
    <source>
        <dbReference type="HAMAP-Rule" id="MF_02227"/>
    </source>
</evidence>
<dbReference type="RefSeq" id="WP_100233979.1">
    <property type="nucleotide sequence ID" value="NZ_PGVG01000019.1"/>
</dbReference>
<evidence type="ECO:0000256" key="11">
    <source>
        <dbReference type="PIRNR" id="PIRNR001461"/>
    </source>
</evidence>
<evidence type="ECO:0000256" key="4">
    <source>
        <dbReference type="ARBA" id="ARBA00001947"/>
    </source>
</evidence>
<feature type="binding site" evidence="10 14">
    <location>
        <begin position="197"/>
        <end position="198"/>
    </location>
    <ligand>
        <name>substrate</name>
    </ligand>
</feature>
<dbReference type="HAMAP" id="MF_02227">
    <property type="entry name" value="RPE"/>
    <property type="match status" value="1"/>
</dbReference>
<dbReference type="GO" id="GO:0019323">
    <property type="term" value="P:pentose catabolic process"/>
    <property type="evidence" value="ECO:0007669"/>
    <property type="project" value="UniProtKB-UniRule"/>
</dbReference>
<dbReference type="PIRSF" id="PIRSF001461">
    <property type="entry name" value="RPE"/>
    <property type="match status" value="1"/>
</dbReference>
<feature type="binding site" evidence="10 14">
    <location>
        <position position="10"/>
    </location>
    <ligand>
        <name>substrate</name>
    </ligand>
</feature>
<keyword evidence="8 10" id="KW-0479">Metal-binding</keyword>
<feature type="binding site" evidence="10">
    <location>
        <begin position="175"/>
        <end position="177"/>
    </location>
    <ligand>
        <name>substrate</name>
    </ligand>
</feature>
<feature type="binding site" evidence="10 13">
    <location>
        <position position="175"/>
    </location>
    <ligand>
        <name>a divalent metal cation</name>
        <dbReference type="ChEBI" id="CHEBI:60240"/>
    </ligand>
</feature>
<feature type="binding site" evidence="10 14">
    <location>
        <position position="68"/>
    </location>
    <ligand>
        <name>substrate</name>
    </ligand>
</feature>
<dbReference type="SUPFAM" id="SSF51366">
    <property type="entry name" value="Ribulose-phoshate binding barrel"/>
    <property type="match status" value="1"/>
</dbReference>
<feature type="active site" description="Proton acceptor" evidence="10 12">
    <location>
        <position position="37"/>
    </location>
</feature>
<reference evidence="15 16" key="1">
    <citation type="submission" date="2017-11" db="EMBL/GenBank/DDBJ databases">
        <title>Bradyrhizobium forestalis sp. nov., an efficient nitrogen-fixing bacterium isolated from nodules of forest legume species in the Amazon.</title>
        <authorList>
            <person name="Costa E.M."/>
            <person name="Guimaraes A."/>
            <person name="Carvalho T.S."/>
            <person name="Rodrigues T.L."/>
            <person name="Ribeiro P.R.A."/>
            <person name="Lebbe L."/>
            <person name="Willems A."/>
            <person name="Moreira F.M.S."/>
        </authorList>
    </citation>
    <scope>NUCLEOTIDE SEQUENCE [LARGE SCALE GENOMIC DNA]</scope>
    <source>
        <strain evidence="15 16">INPA54B</strain>
    </source>
</reference>
<keyword evidence="16" id="KW-1185">Reference proteome</keyword>
<name>A0A2M8R5J5_9BRAD</name>
<evidence type="ECO:0000256" key="5">
    <source>
        <dbReference type="ARBA" id="ARBA00001954"/>
    </source>
</evidence>
<dbReference type="InterPro" id="IPR011060">
    <property type="entry name" value="RibuloseP-bd_barrel"/>
</dbReference>
<keyword evidence="13" id="KW-0862">Zinc</keyword>
<evidence type="ECO:0000313" key="16">
    <source>
        <dbReference type="Proteomes" id="UP000231194"/>
    </source>
</evidence>
<dbReference type="GO" id="GO:0005737">
    <property type="term" value="C:cytoplasm"/>
    <property type="evidence" value="ECO:0007669"/>
    <property type="project" value="UniProtKB-ARBA"/>
</dbReference>
<evidence type="ECO:0000256" key="13">
    <source>
        <dbReference type="PIRSR" id="PIRSR001461-2"/>
    </source>
</evidence>
<dbReference type="Pfam" id="PF00834">
    <property type="entry name" value="Ribul_P_3_epim"/>
    <property type="match status" value="1"/>
</dbReference>
<gene>
    <name evidence="10" type="primary">rpe</name>
    <name evidence="15" type="ORF">CVM73_22215</name>
</gene>
<dbReference type="InterPro" id="IPR026019">
    <property type="entry name" value="Ribul_P_3_epim"/>
</dbReference>
<comment type="similarity">
    <text evidence="6 10 11">Belongs to the ribulose-phosphate 3-epimerase family.</text>
</comment>
<keyword evidence="13" id="KW-0170">Cobalt</keyword>
<evidence type="ECO:0000256" key="7">
    <source>
        <dbReference type="ARBA" id="ARBA00013188"/>
    </source>
</evidence>
<dbReference type="NCBIfam" id="NF004076">
    <property type="entry name" value="PRK05581.1-4"/>
    <property type="match status" value="1"/>
</dbReference>
<dbReference type="Gene3D" id="3.20.20.70">
    <property type="entry name" value="Aldolase class I"/>
    <property type="match status" value="1"/>
</dbReference>
<dbReference type="GO" id="GO:0046872">
    <property type="term" value="F:metal ion binding"/>
    <property type="evidence" value="ECO:0007669"/>
    <property type="project" value="UniProtKB-UniRule"/>
</dbReference>
<evidence type="ECO:0000256" key="14">
    <source>
        <dbReference type="PIRSR" id="PIRSR001461-3"/>
    </source>
</evidence>
<comment type="caution">
    <text evidence="15">The sequence shown here is derived from an EMBL/GenBank/DDBJ whole genome shotgun (WGS) entry which is preliminary data.</text>
</comment>
<dbReference type="GO" id="GO:0004750">
    <property type="term" value="F:D-ribulose-phosphate 3-epimerase activity"/>
    <property type="evidence" value="ECO:0007669"/>
    <property type="project" value="UniProtKB-UniRule"/>
</dbReference>
<evidence type="ECO:0000256" key="3">
    <source>
        <dbReference type="ARBA" id="ARBA00001941"/>
    </source>
</evidence>
<comment type="function">
    <text evidence="10">Catalyzes the reversible epimerization of D-ribulose 5-phosphate to D-xylulose 5-phosphate.</text>
</comment>
<dbReference type="OrthoDB" id="1645589at2"/>
<comment type="cofactor">
    <cofactor evidence="3">
        <name>Co(2+)</name>
        <dbReference type="ChEBI" id="CHEBI:48828"/>
    </cofactor>
</comment>
<feature type="binding site" evidence="10 14">
    <location>
        <begin position="144"/>
        <end position="147"/>
    </location>
    <ligand>
        <name>substrate</name>
    </ligand>
</feature>
<organism evidence="15 16">
    <name type="scientific">Bradyrhizobium forestalis</name>
    <dbReference type="NCBI Taxonomy" id="1419263"/>
    <lineage>
        <taxon>Bacteria</taxon>
        <taxon>Pseudomonadati</taxon>
        <taxon>Pseudomonadota</taxon>
        <taxon>Alphaproteobacteria</taxon>
        <taxon>Hyphomicrobiales</taxon>
        <taxon>Nitrobacteraceae</taxon>
        <taxon>Bradyrhizobium</taxon>
    </lineage>
</organism>
<accession>A0A2M8R5J5</accession>
<evidence type="ECO:0000256" key="6">
    <source>
        <dbReference type="ARBA" id="ARBA00009541"/>
    </source>
</evidence>
<comment type="catalytic activity">
    <reaction evidence="1 10 11">
        <text>D-ribulose 5-phosphate = D-xylulose 5-phosphate</text>
        <dbReference type="Rhea" id="RHEA:13677"/>
        <dbReference type="ChEBI" id="CHEBI:57737"/>
        <dbReference type="ChEBI" id="CHEBI:58121"/>
        <dbReference type="EC" id="5.1.3.1"/>
    </reaction>
</comment>
<comment type="cofactor">
    <cofactor evidence="5">
        <name>Fe(2+)</name>
        <dbReference type="ChEBI" id="CHEBI:29033"/>
    </cofactor>
</comment>
<feature type="binding site" evidence="10 13">
    <location>
        <position position="37"/>
    </location>
    <ligand>
        <name>a divalent metal cation</name>
        <dbReference type="ChEBI" id="CHEBI:60240"/>
    </ligand>
</feature>
<dbReference type="EC" id="5.1.3.1" evidence="7 10"/>
<comment type="cofactor">
    <cofactor evidence="4">
        <name>Zn(2+)</name>
        <dbReference type="ChEBI" id="CHEBI:29105"/>
    </cofactor>
</comment>
<evidence type="ECO:0000256" key="8">
    <source>
        <dbReference type="ARBA" id="ARBA00022723"/>
    </source>
</evidence>
<sequence>MTKEILIAPSILAADFARLGEEIAAIDAAGADWIHCDVMDGHFVPNISFGADVIKAIRPMTKKVFDVHLMIAPVDPYIEAFATAGADVITVHAEAGPHLDRSLQAIRALGKKAGVSLCPATPEAVVEYVLDRIDLVLVMTVNPGFGGQSFLESQIEKIRRIRTMIGDRPIRLEVDGGITGDTAAIVAAAGADTLVAGSAVFRGKNGAGYAANIAAIRLAAEAARVAGLHDISAQPARARETARIR</sequence>
<feature type="binding site" evidence="10 13">
    <location>
        <position position="68"/>
    </location>
    <ligand>
        <name>a divalent metal cation</name>
        <dbReference type="ChEBI" id="CHEBI:60240"/>
    </ligand>
</feature>
<dbReference type="GO" id="GO:0006098">
    <property type="term" value="P:pentose-phosphate shunt"/>
    <property type="evidence" value="ECO:0007669"/>
    <property type="project" value="UniProtKB-UniRule"/>
</dbReference>
<dbReference type="InterPro" id="IPR013785">
    <property type="entry name" value="Aldolase_TIM"/>
</dbReference>
<keyword evidence="9 10" id="KW-0413">Isomerase</keyword>
<dbReference type="FunFam" id="3.20.20.70:FF:000004">
    <property type="entry name" value="Ribulose-phosphate 3-epimerase"/>
    <property type="match status" value="1"/>
</dbReference>
<protein>
    <recommendedName>
        <fullName evidence="7 10">Ribulose-phosphate 3-epimerase</fullName>
        <ecNumber evidence="7 10">5.1.3.1</ecNumber>
    </recommendedName>
</protein>
<evidence type="ECO:0000256" key="9">
    <source>
        <dbReference type="ARBA" id="ARBA00023235"/>
    </source>
</evidence>
<dbReference type="PROSITE" id="PS01086">
    <property type="entry name" value="RIBUL_P_3_EPIMER_2"/>
    <property type="match status" value="1"/>
</dbReference>
<comment type="cofactor">
    <cofactor evidence="10 13">
        <name>a divalent metal cation</name>
        <dbReference type="ChEBI" id="CHEBI:60240"/>
    </cofactor>
    <text evidence="10 13">Binds 1 divalent metal cation per subunit.</text>
</comment>
<dbReference type="CDD" id="cd00429">
    <property type="entry name" value="RPE"/>
    <property type="match status" value="1"/>
</dbReference>
<comment type="pathway">
    <text evidence="10">Carbohydrate degradation.</text>
</comment>
<evidence type="ECO:0000256" key="12">
    <source>
        <dbReference type="PIRSR" id="PIRSR001461-1"/>
    </source>
</evidence>
<feature type="active site" description="Proton donor" evidence="10 12">
    <location>
        <position position="175"/>
    </location>
</feature>
<dbReference type="NCBIfam" id="TIGR01163">
    <property type="entry name" value="rpe"/>
    <property type="match status" value="1"/>
</dbReference>
<comment type="cofactor">
    <cofactor evidence="2">
        <name>Mn(2+)</name>
        <dbReference type="ChEBI" id="CHEBI:29035"/>
    </cofactor>
</comment>
<dbReference type="AlphaFoldDB" id="A0A2M8R5J5"/>